<proteinExistence type="predicted"/>
<feature type="domain" description="HTH araC/xylS-type" evidence="4">
    <location>
        <begin position="161"/>
        <end position="259"/>
    </location>
</feature>
<name>A0A9X1A6A1_9HYPH</name>
<keyword evidence="6" id="KW-1185">Reference proteome</keyword>
<gene>
    <name evidence="5" type="ORF">J1C56_00640</name>
</gene>
<dbReference type="InterPro" id="IPR020449">
    <property type="entry name" value="Tscrpt_reg_AraC-type_HTH"/>
</dbReference>
<dbReference type="GO" id="GO:0043565">
    <property type="term" value="F:sequence-specific DNA binding"/>
    <property type="evidence" value="ECO:0007669"/>
    <property type="project" value="InterPro"/>
</dbReference>
<reference evidence="5" key="2">
    <citation type="submission" date="2021-03" db="EMBL/GenBank/DDBJ databases">
        <authorList>
            <person name="Artuso I."/>
            <person name="Turrini P."/>
            <person name="Pirolo M."/>
            <person name="Lugli G.A."/>
            <person name="Ventura M."/>
            <person name="Visca P."/>
        </authorList>
    </citation>
    <scope>NUCLEOTIDE SEQUENCE</scope>
    <source>
        <strain evidence="5">LMG 26462</strain>
    </source>
</reference>
<dbReference type="Pfam" id="PF12833">
    <property type="entry name" value="HTH_18"/>
    <property type="match status" value="1"/>
</dbReference>
<evidence type="ECO:0000313" key="6">
    <source>
        <dbReference type="Proteomes" id="UP001138921"/>
    </source>
</evidence>
<evidence type="ECO:0000313" key="5">
    <source>
        <dbReference type="EMBL" id="MBT1154092.1"/>
    </source>
</evidence>
<dbReference type="PRINTS" id="PR00032">
    <property type="entry name" value="HTHARAC"/>
</dbReference>
<reference evidence="5" key="1">
    <citation type="journal article" date="2021" name="Microorganisms">
        <title>Phylogenomic Reconstruction and Metabolic Potential of the Genus Aminobacter.</title>
        <authorList>
            <person name="Artuso I."/>
            <person name="Turrini P."/>
            <person name="Pirolo M."/>
            <person name="Lugli G.A."/>
            <person name="Ventura M."/>
            <person name="Visca P."/>
        </authorList>
    </citation>
    <scope>NUCLEOTIDE SEQUENCE</scope>
    <source>
        <strain evidence="5">LMG 26462</strain>
    </source>
</reference>
<dbReference type="Gene3D" id="1.10.10.60">
    <property type="entry name" value="Homeodomain-like"/>
    <property type="match status" value="2"/>
</dbReference>
<dbReference type="GO" id="GO:0003700">
    <property type="term" value="F:DNA-binding transcription factor activity"/>
    <property type="evidence" value="ECO:0007669"/>
    <property type="project" value="InterPro"/>
</dbReference>
<dbReference type="InterPro" id="IPR018062">
    <property type="entry name" value="HTH_AraC-typ_CS"/>
</dbReference>
<dbReference type="AlphaFoldDB" id="A0A9X1A6A1"/>
<dbReference type="SUPFAM" id="SSF46689">
    <property type="entry name" value="Homeodomain-like"/>
    <property type="match status" value="2"/>
</dbReference>
<protein>
    <submittedName>
        <fullName evidence="5">Helix-turn-helix transcriptional regulator</fullName>
    </submittedName>
</protein>
<evidence type="ECO:0000256" key="3">
    <source>
        <dbReference type="ARBA" id="ARBA00023163"/>
    </source>
</evidence>
<sequence length="277" mass="31230">MDSVVDPEHGFSFGEADYSTGGVYGPLTRRYATLLMMHEGSAKVTCDEEVTIVEPGQCGFILCEGVSLFEYEKGARDRVSWCEGFPASLPESVALRMRDVPSQIPISDRLSTLVRLGLELGSGTGAYVNMLRNNLGQSLFTAYFHEAQVSELERHIPRSIHQARRYLEDNFEKEMTVGHVADVVAVTPQHLISSFRKHIGVTPVRYLWQVRANRGKQRLLHTGLTIAEIAYQCGYKNPFHFSRQIKLHFGMSPTELRANMDYRKPSRVAENAVNMVF</sequence>
<dbReference type="InterPro" id="IPR050204">
    <property type="entry name" value="AraC_XylS_family_regulators"/>
</dbReference>
<dbReference type="PROSITE" id="PS01124">
    <property type="entry name" value="HTH_ARAC_FAMILY_2"/>
    <property type="match status" value="1"/>
</dbReference>
<dbReference type="EMBL" id="JAFLWW010000001">
    <property type="protein sequence ID" value="MBT1154092.1"/>
    <property type="molecule type" value="Genomic_DNA"/>
</dbReference>
<dbReference type="PROSITE" id="PS00041">
    <property type="entry name" value="HTH_ARAC_FAMILY_1"/>
    <property type="match status" value="1"/>
</dbReference>
<keyword evidence="1" id="KW-0805">Transcription regulation</keyword>
<keyword evidence="2" id="KW-0238">DNA-binding</keyword>
<dbReference type="SMART" id="SM00342">
    <property type="entry name" value="HTH_ARAC"/>
    <property type="match status" value="1"/>
</dbReference>
<dbReference type="RefSeq" id="WP_214385100.1">
    <property type="nucleotide sequence ID" value="NZ_JAFLWW010000001.1"/>
</dbReference>
<accession>A0A9X1A6A1</accession>
<organism evidence="5 6">
    <name type="scientific">Aminobacter anthyllidis</name>
    <dbReference type="NCBI Taxonomy" id="1035067"/>
    <lineage>
        <taxon>Bacteria</taxon>
        <taxon>Pseudomonadati</taxon>
        <taxon>Pseudomonadota</taxon>
        <taxon>Alphaproteobacteria</taxon>
        <taxon>Hyphomicrobiales</taxon>
        <taxon>Phyllobacteriaceae</taxon>
        <taxon>Aminobacter</taxon>
    </lineage>
</organism>
<evidence type="ECO:0000259" key="4">
    <source>
        <dbReference type="PROSITE" id="PS01124"/>
    </source>
</evidence>
<dbReference type="Proteomes" id="UP001138921">
    <property type="component" value="Unassembled WGS sequence"/>
</dbReference>
<dbReference type="InterPro" id="IPR018060">
    <property type="entry name" value="HTH_AraC"/>
</dbReference>
<evidence type="ECO:0000256" key="1">
    <source>
        <dbReference type="ARBA" id="ARBA00023015"/>
    </source>
</evidence>
<keyword evidence="3" id="KW-0804">Transcription</keyword>
<dbReference type="PANTHER" id="PTHR46796:SF13">
    <property type="entry name" value="HTH-TYPE TRANSCRIPTIONAL ACTIVATOR RHAS"/>
    <property type="match status" value="1"/>
</dbReference>
<comment type="caution">
    <text evidence="5">The sequence shown here is derived from an EMBL/GenBank/DDBJ whole genome shotgun (WGS) entry which is preliminary data.</text>
</comment>
<dbReference type="PANTHER" id="PTHR46796">
    <property type="entry name" value="HTH-TYPE TRANSCRIPTIONAL ACTIVATOR RHAS-RELATED"/>
    <property type="match status" value="1"/>
</dbReference>
<evidence type="ECO:0000256" key="2">
    <source>
        <dbReference type="ARBA" id="ARBA00023125"/>
    </source>
</evidence>
<dbReference type="InterPro" id="IPR009057">
    <property type="entry name" value="Homeodomain-like_sf"/>
</dbReference>